<dbReference type="InterPro" id="IPR027417">
    <property type="entry name" value="P-loop_NTPase"/>
</dbReference>
<reference evidence="2 3" key="1">
    <citation type="submission" date="2016-10" db="EMBL/GenBank/DDBJ databases">
        <authorList>
            <person name="de Groot N.N."/>
        </authorList>
    </citation>
    <scope>NUCLEOTIDE SEQUENCE [LARGE SCALE GENOMIC DNA]</scope>
    <source>
        <strain evidence="2 3">DSM 23142</strain>
    </source>
</reference>
<proteinExistence type="predicted"/>
<dbReference type="InterPro" id="IPR041664">
    <property type="entry name" value="AAA_16"/>
</dbReference>
<dbReference type="SUPFAM" id="SSF52540">
    <property type="entry name" value="P-loop containing nucleoside triphosphate hydrolases"/>
    <property type="match status" value="1"/>
</dbReference>
<evidence type="ECO:0000259" key="1">
    <source>
        <dbReference type="Pfam" id="PF13191"/>
    </source>
</evidence>
<feature type="domain" description="Orc1-like AAA ATPase" evidence="1">
    <location>
        <begin position="19"/>
        <end position="194"/>
    </location>
</feature>
<name>A0A1G7XNT9_9MICO</name>
<dbReference type="Proteomes" id="UP000199009">
    <property type="component" value="Chromosome I"/>
</dbReference>
<dbReference type="STRING" id="370764.SAMN04489810_1472"/>
<accession>A0A1G7XNT9</accession>
<dbReference type="Pfam" id="PF13191">
    <property type="entry name" value="AAA_16"/>
    <property type="match status" value="1"/>
</dbReference>
<dbReference type="OrthoDB" id="2020141at2"/>
<sequence>MYPELNPFNPGSGLEPPTLAGRDAEVAAFDLLVARTRHQRLSPSIILYGYRGVGKTVLLNAMRRQAASAGWLCIDIEGQPSEPGAAAVRNRLGRHLHVAADKFKNGKPYTAAVRRAFGTLTSFSLSLGVVGLELAREQPNARAQSGRLEVDLEELVEDFAPALKESSSAIGVFIDEMQDIDQELLEALLTVQNRAGQEGIPFYVVGAGLPSLPSLLGRTRSYAERLFEYRQVDALDAEAARTALERPFLDRNVMVAPDALNLLLTESSGYPYYIQIFGQAAWNATPDKFVHIESAQKAVEVGYHRLEQGIFPSRWDRAQPEEKEFLRSMCEVPETPCSMAQLAAVGKLEQDQLPALKRSLIEKGIIYSPDLETVAFTVPGMPRFIRRQDSLA</sequence>
<gene>
    <name evidence="2" type="ORF">SAMN04489810_1472</name>
</gene>
<dbReference type="EMBL" id="LT629692">
    <property type="protein sequence ID" value="SDG85300.1"/>
    <property type="molecule type" value="Genomic_DNA"/>
</dbReference>
<evidence type="ECO:0000313" key="3">
    <source>
        <dbReference type="Proteomes" id="UP000199009"/>
    </source>
</evidence>
<dbReference type="Gene3D" id="3.40.50.300">
    <property type="entry name" value="P-loop containing nucleotide triphosphate hydrolases"/>
    <property type="match status" value="1"/>
</dbReference>
<dbReference type="AlphaFoldDB" id="A0A1G7XNT9"/>
<keyword evidence="3" id="KW-1185">Reference proteome</keyword>
<dbReference type="RefSeq" id="WP_157681802.1">
    <property type="nucleotide sequence ID" value="NZ_LT629692.1"/>
</dbReference>
<protein>
    <submittedName>
        <fullName evidence="2">AAA ATPase domain-containing protein</fullName>
    </submittedName>
</protein>
<dbReference type="PANTHER" id="PTHR34301">
    <property type="entry name" value="DNA-BINDING PROTEIN-RELATED"/>
    <property type="match status" value="1"/>
</dbReference>
<organism evidence="2 3">
    <name type="scientific">Microbacterium pygmaeum</name>
    <dbReference type="NCBI Taxonomy" id="370764"/>
    <lineage>
        <taxon>Bacteria</taxon>
        <taxon>Bacillati</taxon>
        <taxon>Actinomycetota</taxon>
        <taxon>Actinomycetes</taxon>
        <taxon>Micrococcales</taxon>
        <taxon>Microbacteriaceae</taxon>
        <taxon>Microbacterium</taxon>
    </lineage>
</organism>
<dbReference type="PANTHER" id="PTHR34301:SF8">
    <property type="entry name" value="ATPASE DOMAIN-CONTAINING PROTEIN"/>
    <property type="match status" value="1"/>
</dbReference>
<evidence type="ECO:0000313" key="2">
    <source>
        <dbReference type="EMBL" id="SDG85300.1"/>
    </source>
</evidence>